<comment type="caution">
    <text evidence="8">The sequence shown here is derived from an EMBL/GenBank/DDBJ whole genome shotgun (WGS) entry which is preliminary data.</text>
</comment>
<accession>A0A934I4S0</accession>
<evidence type="ECO:0000256" key="2">
    <source>
        <dbReference type="ARBA" id="ARBA00006679"/>
    </source>
</evidence>
<dbReference type="GO" id="GO:0005886">
    <property type="term" value="C:plasma membrane"/>
    <property type="evidence" value="ECO:0007669"/>
    <property type="project" value="UniProtKB-SubCell"/>
</dbReference>
<dbReference type="AlphaFoldDB" id="A0A934I4S0"/>
<evidence type="ECO:0000256" key="3">
    <source>
        <dbReference type="ARBA" id="ARBA00022475"/>
    </source>
</evidence>
<dbReference type="RefSeq" id="WP_198737563.1">
    <property type="nucleotide sequence ID" value="NZ_JAEIOS010000009.1"/>
</dbReference>
<sequence>MDKPVVRDGMLLVFRAILGLVFVAHGWDKLFFTGITETTGQFSAAGVPQPKLSAWIAALAELVGGGMLVVGLLATFVAAGLALLMACAFYFVHLGSTVFVADGGFEYVIVLIVALLMVVVFGPGRASIDGVLSR</sequence>
<protein>
    <submittedName>
        <fullName evidence="8">DoxX family protein</fullName>
    </submittedName>
</protein>
<evidence type="ECO:0000256" key="5">
    <source>
        <dbReference type="ARBA" id="ARBA00022989"/>
    </source>
</evidence>
<keyword evidence="4 7" id="KW-0812">Transmembrane</keyword>
<keyword evidence="6 7" id="KW-0472">Membrane</keyword>
<dbReference type="PANTHER" id="PTHR33452:SF1">
    <property type="entry name" value="INNER MEMBRANE PROTEIN YPHA-RELATED"/>
    <property type="match status" value="1"/>
</dbReference>
<evidence type="ECO:0000256" key="6">
    <source>
        <dbReference type="ARBA" id="ARBA00023136"/>
    </source>
</evidence>
<keyword evidence="3" id="KW-1003">Cell membrane</keyword>
<feature type="transmembrane region" description="Helical" evidence="7">
    <location>
        <begin position="52"/>
        <end position="74"/>
    </location>
</feature>
<keyword evidence="5 7" id="KW-1133">Transmembrane helix</keyword>
<comment type="subcellular location">
    <subcellularLocation>
        <location evidence="1">Cell membrane</location>
        <topology evidence="1">Multi-pass membrane protein</topology>
    </subcellularLocation>
</comment>
<organism evidence="8 9">
    <name type="scientific">Corynebacterium meridianum</name>
    <dbReference type="NCBI Taxonomy" id="2765363"/>
    <lineage>
        <taxon>Bacteria</taxon>
        <taxon>Bacillati</taxon>
        <taxon>Actinomycetota</taxon>
        <taxon>Actinomycetes</taxon>
        <taxon>Mycobacteriales</taxon>
        <taxon>Corynebacteriaceae</taxon>
        <taxon>Corynebacterium</taxon>
    </lineage>
</organism>
<dbReference type="Proteomes" id="UP000645966">
    <property type="component" value="Unassembled WGS sequence"/>
</dbReference>
<proteinExistence type="inferred from homology"/>
<gene>
    <name evidence="8" type="ORF">JDV75_01945</name>
</gene>
<evidence type="ECO:0000313" key="8">
    <source>
        <dbReference type="EMBL" id="MBI8988530.1"/>
    </source>
</evidence>
<feature type="transmembrane region" description="Helical" evidence="7">
    <location>
        <begin position="107"/>
        <end position="128"/>
    </location>
</feature>
<feature type="transmembrane region" description="Helical" evidence="7">
    <location>
        <begin position="12"/>
        <end position="32"/>
    </location>
</feature>
<keyword evidence="9" id="KW-1185">Reference proteome</keyword>
<dbReference type="InterPro" id="IPR032808">
    <property type="entry name" value="DoxX"/>
</dbReference>
<comment type="similarity">
    <text evidence="2">Belongs to the DoxX family.</text>
</comment>
<name>A0A934I4S0_9CORY</name>
<dbReference type="PANTHER" id="PTHR33452">
    <property type="entry name" value="OXIDOREDUCTASE CATD-RELATED"/>
    <property type="match status" value="1"/>
</dbReference>
<evidence type="ECO:0000313" key="9">
    <source>
        <dbReference type="Proteomes" id="UP000645966"/>
    </source>
</evidence>
<evidence type="ECO:0000256" key="4">
    <source>
        <dbReference type="ARBA" id="ARBA00022692"/>
    </source>
</evidence>
<evidence type="ECO:0000256" key="1">
    <source>
        <dbReference type="ARBA" id="ARBA00004651"/>
    </source>
</evidence>
<dbReference type="Pfam" id="PF07681">
    <property type="entry name" value="DoxX"/>
    <property type="match status" value="1"/>
</dbReference>
<evidence type="ECO:0000256" key="7">
    <source>
        <dbReference type="SAM" id="Phobius"/>
    </source>
</evidence>
<reference evidence="8" key="1">
    <citation type="submission" date="2020-12" db="EMBL/GenBank/DDBJ databases">
        <title>Genome public.</title>
        <authorList>
            <person name="Sun Q."/>
        </authorList>
    </citation>
    <scope>NUCLEOTIDE SEQUENCE</scope>
    <source>
        <strain evidence="8">CCM 8863</strain>
    </source>
</reference>
<dbReference type="EMBL" id="JAEIOS010000009">
    <property type="protein sequence ID" value="MBI8988530.1"/>
    <property type="molecule type" value="Genomic_DNA"/>
</dbReference>
<dbReference type="InterPro" id="IPR051907">
    <property type="entry name" value="DoxX-like_oxidoreductase"/>
</dbReference>
<feature type="transmembrane region" description="Helical" evidence="7">
    <location>
        <begin position="81"/>
        <end position="101"/>
    </location>
</feature>